<organism evidence="1 3">
    <name type="scientific">Amycolatopsis regifaucium</name>
    <dbReference type="NCBI Taxonomy" id="546365"/>
    <lineage>
        <taxon>Bacteria</taxon>
        <taxon>Bacillati</taxon>
        <taxon>Actinomycetota</taxon>
        <taxon>Actinomycetes</taxon>
        <taxon>Pseudonocardiales</taxon>
        <taxon>Pseudonocardiaceae</taxon>
        <taxon>Amycolatopsis</taxon>
    </lineage>
</organism>
<dbReference type="RefSeq" id="WP_061989291.1">
    <property type="nucleotide sequence ID" value="NZ_FOPQ01000014.1"/>
</dbReference>
<dbReference type="Proteomes" id="UP000186883">
    <property type="component" value="Unassembled WGS sequence"/>
</dbReference>
<keyword evidence="4" id="KW-1185">Reference proteome</keyword>
<gene>
    <name evidence="2" type="ORF">ATP06_0210850</name>
    <name evidence="1" type="ORF">AVL48_04385</name>
</gene>
<dbReference type="AlphaFoldDB" id="A0A154MIU9"/>
<evidence type="ECO:0000313" key="4">
    <source>
        <dbReference type="Proteomes" id="UP000186883"/>
    </source>
</evidence>
<dbReference type="GO" id="GO:0016787">
    <property type="term" value="F:hydrolase activity"/>
    <property type="evidence" value="ECO:0007669"/>
    <property type="project" value="UniProtKB-KW"/>
</dbReference>
<reference evidence="1 3" key="1">
    <citation type="submission" date="2015-12" db="EMBL/GenBank/DDBJ databases">
        <title>Amycolatopsis regifaucium genome sequencing and assembly.</title>
        <authorList>
            <person name="Mayilraj S."/>
        </authorList>
    </citation>
    <scope>NUCLEOTIDE SEQUENCE [LARGE SCALE GENOMIC DNA]</scope>
    <source>
        <strain evidence="1 3">GY080</strain>
    </source>
</reference>
<proteinExistence type="predicted"/>
<evidence type="ECO:0000313" key="1">
    <source>
        <dbReference type="EMBL" id="KZB83389.1"/>
    </source>
</evidence>
<comment type="caution">
    <text evidence="1">The sequence shown here is derived from an EMBL/GenBank/DDBJ whole genome shotgun (WGS) entry which is preliminary data.</text>
</comment>
<keyword evidence="1" id="KW-0378">Hydrolase</keyword>
<dbReference type="EMBL" id="LOBU02000010">
    <property type="protein sequence ID" value="OKA08855.1"/>
    <property type="molecule type" value="Genomic_DNA"/>
</dbReference>
<dbReference type="Gene3D" id="1.10.3210.10">
    <property type="entry name" value="Hypothetical protein af1432"/>
    <property type="match status" value="1"/>
</dbReference>
<evidence type="ECO:0000313" key="2">
    <source>
        <dbReference type="EMBL" id="OKA08855.1"/>
    </source>
</evidence>
<evidence type="ECO:0000313" key="3">
    <source>
        <dbReference type="Proteomes" id="UP000076321"/>
    </source>
</evidence>
<sequence length="230" mass="25798">MRARKSTIPSQTIDAVEQRVRQLCWRYADKLQFHGWHHVSFVRAKAAGFAEHNGADRTVVEVAALVHDVNYIVLRNSPAAAGRDLRLGILRECGVEDTVARWIDDIVDEAEMATRGRHISLEAQALSDADTLFKALPVTPVVLAHRYLRENGLSLRELAHKIVGEQRDVHDSGYYFYNPKAAETYSRWALANLQLWQCIKEAVDDPTVVELLDAVHAVDGMDFEAEPAAS</sequence>
<reference evidence="2 4" key="2">
    <citation type="submission" date="2016-11" db="EMBL/GenBank/DDBJ databases">
        <title>Genome sequencing of Amycolatopsis regifaucium.</title>
        <authorList>
            <person name="Mayilraj S."/>
            <person name="Kaur N."/>
        </authorList>
    </citation>
    <scope>NUCLEOTIDE SEQUENCE [LARGE SCALE GENOMIC DNA]</scope>
    <source>
        <strain evidence="2 4">GY080</strain>
    </source>
</reference>
<dbReference type="OrthoDB" id="3681072at2"/>
<name>A0A154MIU9_9PSEU</name>
<protein>
    <submittedName>
        <fullName evidence="1">HD family phosphohydrolase</fullName>
    </submittedName>
</protein>
<dbReference type="SUPFAM" id="SSF109604">
    <property type="entry name" value="HD-domain/PDEase-like"/>
    <property type="match status" value="1"/>
</dbReference>
<accession>A0A154MIU9</accession>
<dbReference type="Proteomes" id="UP000076321">
    <property type="component" value="Unassembled WGS sequence"/>
</dbReference>
<dbReference type="EMBL" id="LQCI01000023">
    <property type="protein sequence ID" value="KZB83389.1"/>
    <property type="molecule type" value="Genomic_DNA"/>
</dbReference>